<dbReference type="AlphaFoldDB" id="A0AAW5ICY8"/>
<reference evidence="2" key="1">
    <citation type="submission" date="2022-07" db="EMBL/GenBank/DDBJ databases">
        <title>Prevotella copri.</title>
        <authorList>
            <person name="Yang C."/>
        </authorList>
    </citation>
    <scope>NUCLEOTIDE SEQUENCE</scope>
    <source>
        <strain evidence="2">HF1805</strain>
    </source>
</reference>
<dbReference type="Proteomes" id="UP001205506">
    <property type="component" value="Unassembled WGS sequence"/>
</dbReference>
<accession>A0AAW5ICY8</accession>
<evidence type="ECO:0000256" key="1">
    <source>
        <dbReference type="SAM" id="MobiDB-lite"/>
    </source>
</evidence>
<gene>
    <name evidence="2" type="ORF">NNC68_08085</name>
</gene>
<dbReference type="RefSeq" id="WP_254970016.1">
    <property type="nucleotide sequence ID" value="NZ_JANDWU010000012.1"/>
</dbReference>
<comment type="caution">
    <text evidence="2">The sequence shown here is derived from an EMBL/GenBank/DDBJ whole genome shotgun (WGS) entry which is preliminary data.</text>
</comment>
<protein>
    <submittedName>
        <fullName evidence="2">Uncharacterized protein</fullName>
    </submittedName>
</protein>
<feature type="compositionally biased region" description="Acidic residues" evidence="1">
    <location>
        <begin position="253"/>
        <end position="265"/>
    </location>
</feature>
<name>A0AAW5ICY8_9BACT</name>
<dbReference type="EMBL" id="JANDWU010000012">
    <property type="protein sequence ID" value="MCP9549431.1"/>
    <property type="molecule type" value="Genomic_DNA"/>
</dbReference>
<feature type="region of interest" description="Disordered" evidence="1">
    <location>
        <begin position="219"/>
        <end position="265"/>
    </location>
</feature>
<proteinExistence type="predicted"/>
<organism evidence="2 3">
    <name type="scientific">Segatella copri</name>
    <dbReference type="NCBI Taxonomy" id="165179"/>
    <lineage>
        <taxon>Bacteria</taxon>
        <taxon>Pseudomonadati</taxon>
        <taxon>Bacteroidota</taxon>
        <taxon>Bacteroidia</taxon>
        <taxon>Bacteroidales</taxon>
        <taxon>Prevotellaceae</taxon>
        <taxon>Segatella</taxon>
    </lineage>
</organism>
<sequence length="265" mass="30691">MNDIKNPLIVPTRLVDKHKKPDEDKKVETPEIPDETTQEEIQDNPIINVYKAVKRVLESIRVDPNDDNSDRLFKTVKIDNGQFERIIRSKGNTEYAVAFPAAFVRFVNVRFLVAQQRIGEGRATMRIRFVLNNLNNSDDDVELQGFDVFQRVNDAIQDAKDHESALNERCNLQYFDMPESLDNGLQPYWIDYEIWFRTSSSFQYRNWVDRYLVMPPYTNHSDAPEHDQDNHGDHQTPKFEDVAKFEPHVDTGGEGDGDIGDNTGE</sequence>
<feature type="compositionally biased region" description="Basic and acidic residues" evidence="1">
    <location>
        <begin position="222"/>
        <end position="251"/>
    </location>
</feature>
<feature type="region of interest" description="Disordered" evidence="1">
    <location>
        <begin position="1"/>
        <end position="39"/>
    </location>
</feature>
<evidence type="ECO:0000313" key="2">
    <source>
        <dbReference type="EMBL" id="MCP9549431.1"/>
    </source>
</evidence>
<evidence type="ECO:0000313" key="3">
    <source>
        <dbReference type="Proteomes" id="UP001205506"/>
    </source>
</evidence>
<feature type="compositionally biased region" description="Basic and acidic residues" evidence="1">
    <location>
        <begin position="19"/>
        <end position="29"/>
    </location>
</feature>